<evidence type="ECO:0000256" key="2">
    <source>
        <dbReference type="ARBA" id="ARBA00022692"/>
    </source>
</evidence>
<dbReference type="InterPro" id="IPR049453">
    <property type="entry name" value="Memb_transporter_dom"/>
</dbReference>
<accession>A0ABP6UXF1</accession>
<evidence type="ECO:0000256" key="1">
    <source>
        <dbReference type="ARBA" id="ARBA00004141"/>
    </source>
</evidence>
<feature type="transmembrane region" description="Helical" evidence="5">
    <location>
        <begin position="152"/>
        <end position="171"/>
    </location>
</feature>
<keyword evidence="4 5" id="KW-0472">Membrane</keyword>
<feature type="transmembrane region" description="Helical" evidence="5">
    <location>
        <begin position="100"/>
        <end position="117"/>
    </location>
</feature>
<proteinExistence type="predicted"/>
<protein>
    <submittedName>
        <fullName evidence="7">Aromatic acid exporter family protein</fullName>
    </submittedName>
</protein>
<feature type="transmembrane region" description="Helical" evidence="5">
    <location>
        <begin position="123"/>
        <end position="140"/>
    </location>
</feature>
<reference evidence="8" key="1">
    <citation type="journal article" date="2019" name="Int. J. Syst. Evol. Microbiol.">
        <title>The Global Catalogue of Microorganisms (GCM) 10K type strain sequencing project: providing services to taxonomists for standard genome sequencing and annotation.</title>
        <authorList>
            <consortium name="The Broad Institute Genomics Platform"/>
            <consortium name="The Broad Institute Genome Sequencing Center for Infectious Disease"/>
            <person name="Wu L."/>
            <person name="Ma J."/>
        </authorList>
    </citation>
    <scope>NUCLEOTIDE SEQUENCE [LARGE SCALE GENOMIC DNA]</scope>
    <source>
        <strain evidence="8">JCM 16898</strain>
    </source>
</reference>
<feature type="transmembrane region" description="Helical" evidence="5">
    <location>
        <begin position="33"/>
        <end position="55"/>
    </location>
</feature>
<evidence type="ECO:0000259" key="6">
    <source>
        <dbReference type="Pfam" id="PF13515"/>
    </source>
</evidence>
<feature type="domain" description="Integral membrane bound transporter" evidence="6">
    <location>
        <begin position="41"/>
        <end position="162"/>
    </location>
</feature>
<comment type="subcellular location">
    <subcellularLocation>
        <location evidence="1">Membrane</location>
        <topology evidence="1">Multi-pass membrane protein</topology>
    </subcellularLocation>
</comment>
<evidence type="ECO:0000256" key="3">
    <source>
        <dbReference type="ARBA" id="ARBA00022989"/>
    </source>
</evidence>
<dbReference type="Proteomes" id="UP001500689">
    <property type="component" value="Unassembled WGS sequence"/>
</dbReference>
<keyword evidence="8" id="KW-1185">Reference proteome</keyword>
<keyword evidence="3 5" id="KW-1133">Transmembrane helix</keyword>
<gene>
    <name evidence="7" type="ORF">GCM10022222_04100</name>
</gene>
<dbReference type="RefSeq" id="WP_344854581.1">
    <property type="nucleotide sequence ID" value="NZ_BAAAZN010000001.1"/>
</dbReference>
<dbReference type="Pfam" id="PF13515">
    <property type="entry name" value="FUSC_2"/>
    <property type="match status" value="1"/>
</dbReference>
<evidence type="ECO:0000256" key="5">
    <source>
        <dbReference type="SAM" id="Phobius"/>
    </source>
</evidence>
<evidence type="ECO:0000313" key="8">
    <source>
        <dbReference type="Proteomes" id="UP001500689"/>
    </source>
</evidence>
<sequence>MNLTFDRTPVGWVARAIRIPGSERRTLFQAAKATAAAVGAWLLATLVLGLPQPFLAPYAAVFLVESTVYRSLRGWVQQVGSVATGVLLAAVATRLVPEPTAALAVVVFAGLLLGSWWRFGGSGVWVGVTGMLLVVYGTAGDPELLGDRLLETALGAAIGLLINVFVYPPLYGERLEAAADRLAAALAGLLETTADVVRADEPPGEIEEWLGQIRDVGSLARDAEETAVLTREGRFLNLRRRSRYLGTRHDRPLRTLVTLWHPIEQLVDSVRTASEGREPFVYPWPEARATVADLLLELASAVRDTVVPERQPDLDRCRELLTRVEDRLVSSNDGVTATLGLGAMALPVRRFLRQLDEIDPRGGK</sequence>
<keyword evidence="2 5" id="KW-0812">Transmembrane</keyword>
<dbReference type="EMBL" id="BAAAZN010000001">
    <property type="protein sequence ID" value="GAA3524679.1"/>
    <property type="molecule type" value="Genomic_DNA"/>
</dbReference>
<name>A0ABP6UXF1_9PSEU</name>
<comment type="caution">
    <text evidence="7">The sequence shown here is derived from an EMBL/GenBank/DDBJ whole genome shotgun (WGS) entry which is preliminary data.</text>
</comment>
<evidence type="ECO:0000313" key="7">
    <source>
        <dbReference type="EMBL" id="GAA3524679.1"/>
    </source>
</evidence>
<evidence type="ECO:0000256" key="4">
    <source>
        <dbReference type="ARBA" id="ARBA00023136"/>
    </source>
</evidence>
<organism evidence="7 8">
    <name type="scientific">Amycolatopsis ultiminotia</name>
    <dbReference type="NCBI Taxonomy" id="543629"/>
    <lineage>
        <taxon>Bacteria</taxon>
        <taxon>Bacillati</taxon>
        <taxon>Actinomycetota</taxon>
        <taxon>Actinomycetes</taxon>
        <taxon>Pseudonocardiales</taxon>
        <taxon>Pseudonocardiaceae</taxon>
        <taxon>Amycolatopsis</taxon>
    </lineage>
</organism>